<reference evidence="7 8" key="1">
    <citation type="journal article" date="2018" name="Syst. Appl. Microbiol.">
        <title>Abditibacterium utsteinense sp. nov., the first cultivated member of candidate phylum FBP, isolated from ice-free Antarctic soil samples.</title>
        <authorList>
            <person name="Tahon G."/>
            <person name="Tytgat B."/>
            <person name="Lebbe L."/>
            <person name="Carlier A."/>
            <person name="Willems A."/>
        </authorList>
    </citation>
    <scope>NUCLEOTIDE SEQUENCE [LARGE SCALE GENOMIC DNA]</scope>
    <source>
        <strain evidence="7 8">LMG 29911</strain>
    </source>
</reference>
<dbReference type="Gene3D" id="2.40.10.220">
    <property type="entry name" value="predicted glycosyltransferase like domains"/>
    <property type="match status" value="1"/>
</dbReference>
<evidence type="ECO:0000256" key="3">
    <source>
        <dbReference type="ARBA" id="ARBA00023295"/>
    </source>
</evidence>
<dbReference type="InterPro" id="IPR022790">
    <property type="entry name" value="GH26_dom"/>
</dbReference>
<name>A0A2S8SWA2_9BACT</name>
<keyword evidence="5" id="KW-0175">Coiled coil</keyword>
<keyword evidence="8" id="KW-1185">Reference proteome</keyword>
<evidence type="ECO:0000256" key="1">
    <source>
        <dbReference type="ARBA" id="ARBA00007754"/>
    </source>
</evidence>
<dbReference type="InterPro" id="IPR000805">
    <property type="entry name" value="Glyco_hydro_26"/>
</dbReference>
<dbReference type="AlphaFoldDB" id="A0A2S8SWA2"/>
<protein>
    <submittedName>
        <fullName evidence="7">PilZ domain-containing protein</fullName>
    </submittedName>
</protein>
<evidence type="ECO:0000256" key="2">
    <source>
        <dbReference type="ARBA" id="ARBA00022801"/>
    </source>
</evidence>
<dbReference type="Gene3D" id="3.20.20.80">
    <property type="entry name" value="Glycosidases"/>
    <property type="match status" value="1"/>
</dbReference>
<evidence type="ECO:0000259" key="6">
    <source>
        <dbReference type="PROSITE" id="PS51764"/>
    </source>
</evidence>
<accession>A0A2S8SWA2</accession>
<keyword evidence="3 4" id="KW-0326">Glycosidase</keyword>
<dbReference type="RefSeq" id="WP_170065449.1">
    <property type="nucleotide sequence ID" value="NZ_NIGF01000002.1"/>
</dbReference>
<evidence type="ECO:0000313" key="8">
    <source>
        <dbReference type="Proteomes" id="UP000237684"/>
    </source>
</evidence>
<dbReference type="GO" id="GO:0035438">
    <property type="term" value="F:cyclic-di-GMP binding"/>
    <property type="evidence" value="ECO:0007669"/>
    <property type="project" value="InterPro"/>
</dbReference>
<comment type="caution">
    <text evidence="7">The sequence shown here is derived from an EMBL/GenBank/DDBJ whole genome shotgun (WGS) entry which is preliminary data.</text>
</comment>
<dbReference type="PANTHER" id="PTHR40079">
    <property type="entry name" value="MANNAN ENDO-1,4-BETA-MANNOSIDASE E-RELATED"/>
    <property type="match status" value="1"/>
</dbReference>
<dbReference type="InterPro" id="IPR009875">
    <property type="entry name" value="PilZ_domain"/>
</dbReference>
<proteinExistence type="inferred from homology"/>
<dbReference type="PROSITE" id="PS51764">
    <property type="entry name" value="GH26"/>
    <property type="match status" value="1"/>
</dbReference>
<evidence type="ECO:0000256" key="4">
    <source>
        <dbReference type="PROSITE-ProRule" id="PRU01100"/>
    </source>
</evidence>
<dbReference type="EMBL" id="NIGF01000002">
    <property type="protein sequence ID" value="PQV65076.1"/>
    <property type="molecule type" value="Genomic_DNA"/>
</dbReference>
<dbReference type="PANTHER" id="PTHR40079:SF4">
    <property type="entry name" value="GH26 DOMAIN-CONTAINING PROTEIN-RELATED"/>
    <property type="match status" value="1"/>
</dbReference>
<gene>
    <name evidence="7" type="ORF">B1R32_10283</name>
</gene>
<feature type="active site" description="Nucleophile" evidence="4">
    <location>
        <position position="475"/>
    </location>
</feature>
<evidence type="ECO:0000313" key="7">
    <source>
        <dbReference type="EMBL" id="PQV65076.1"/>
    </source>
</evidence>
<dbReference type="Pfam" id="PF02156">
    <property type="entry name" value="Glyco_hydro_26"/>
    <property type="match status" value="1"/>
</dbReference>
<dbReference type="Proteomes" id="UP000237684">
    <property type="component" value="Unassembled WGS sequence"/>
</dbReference>
<sequence length="543" mass="60792">MSASVPDPIFSQEQRRFRRLEVSLPVWLTTRDAFDDETDVWELGTTRDISLGGARVYVPSGEEAQWRGAAQNAIEFVAKVESNGKTGEAIPCFIRSAGIDQETGRFALGIQFRDDLALDARETAVKSGLSTLKARRSWQGAFAFAALAVLLAVGLAQNLRADNARKAAQISELQKRQNQAQNELKNLSRPRLASTKSQGIDSAFRREEVRATLSELAQNMARLNDPKNMQSAIAAREKGAEKLGISLKPASTQARVQLAVAFPYGYNWPLVLDDLEAVLGRKVPQVVVFRDFSQPFPDLDAREARARGKSLQITWEPWHFSNPNAVKLADVAAGKYDKYIDSFAAASRAFGGEISLRFGHEMNGNWYPWSISNTQQNPKIWMAAYRRVHDRFRAAGASNVRWVWCINAESVPDTKWNDPFKTYPGDNYVDAIGIDGYNFGDTLAHSRWQSFKEIFAPSYARATKNHPNKPIFISETGCASTGGDKTKWLREMDESLRSDFPRVESVTWFEAAKEADWRMVSSQGSADAARKIWAAPYYRRGEN</sequence>
<evidence type="ECO:0000256" key="5">
    <source>
        <dbReference type="SAM" id="Coils"/>
    </source>
</evidence>
<organism evidence="7 8">
    <name type="scientific">Abditibacterium utsteinense</name>
    <dbReference type="NCBI Taxonomy" id="1960156"/>
    <lineage>
        <taxon>Bacteria</taxon>
        <taxon>Pseudomonadati</taxon>
        <taxon>Abditibacteriota</taxon>
        <taxon>Abditibacteriia</taxon>
        <taxon>Abditibacteriales</taxon>
        <taxon>Abditibacteriaceae</taxon>
        <taxon>Abditibacterium</taxon>
    </lineage>
</organism>
<feature type="active site" description="Proton donor" evidence="4">
    <location>
        <position position="361"/>
    </location>
</feature>
<dbReference type="SUPFAM" id="SSF141371">
    <property type="entry name" value="PilZ domain-like"/>
    <property type="match status" value="1"/>
</dbReference>
<dbReference type="Pfam" id="PF07238">
    <property type="entry name" value="PilZ"/>
    <property type="match status" value="1"/>
</dbReference>
<keyword evidence="2 4" id="KW-0378">Hydrolase</keyword>
<dbReference type="GO" id="GO:0016985">
    <property type="term" value="F:mannan endo-1,4-beta-mannosidase activity"/>
    <property type="evidence" value="ECO:0007669"/>
    <property type="project" value="InterPro"/>
</dbReference>
<feature type="domain" description="GH26" evidence="6">
    <location>
        <begin position="238"/>
        <end position="542"/>
    </location>
</feature>
<dbReference type="InterPro" id="IPR017853">
    <property type="entry name" value="GH"/>
</dbReference>
<dbReference type="InParanoid" id="A0A2S8SWA2"/>
<feature type="coiled-coil region" evidence="5">
    <location>
        <begin position="156"/>
        <end position="190"/>
    </location>
</feature>
<dbReference type="GO" id="GO:0006080">
    <property type="term" value="P:substituted mannan metabolic process"/>
    <property type="evidence" value="ECO:0007669"/>
    <property type="project" value="InterPro"/>
</dbReference>
<comment type="similarity">
    <text evidence="1 4">Belongs to the glycosyl hydrolase 26 family.</text>
</comment>
<dbReference type="SUPFAM" id="SSF51445">
    <property type="entry name" value="(Trans)glycosidases"/>
    <property type="match status" value="1"/>
</dbReference>